<dbReference type="CDD" id="cd18793">
    <property type="entry name" value="SF2_C_SNF"/>
    <property type="match status" value="1"/>
</dbReference>
<dbReference type="Gene3D" id="3.40.50.300">
    <property type="entry name" value="P-loop containing nucleotide triphosphate hydrolases"/>
    <property type="match status" value="1"/>
</dbReference>
<protein>
    <submittedName>
        <fullName evidence="6">SNF2-related protein</fullName>
    </submittedName>
</protein>
<organism evidence="6 7">
    <name type="scientific">Nostocoides australiense Ben110</name>
    <dbReference type="NCBI Taxonomy" id="1193182"/>
    <lineage>
        <taxon>Bacteria</taxon>
        <taxon>Bacillati</taxon>
        <taxon>Actinomycetota</taxon>
        <taxon>Actinomycetes</taxon>
        <taxon>Micrococcales</taxon>
        <taxon>Intrasporangiaceae</taxon>
        <taxon>Nostocoides</taxon>
    </lineage>
</organism>
<evidence type="ECO:0000256" key="1">
    <source>
        <dbReference type="ARBA" id="ARBA00022801"/>
    </source>
</evidence>
<evidence type="ECO:0000313" key="6">
    <source>
        <dbReference type="EMBL" id="CCH71673.1"/>
    </source>
</evidence>
<evidence type="ECO:0000259" key="5">
    <source>
        <dbReference type="PROSITE" id="PS51194"/>
    </source>
</evidence>
<evidence type="ECO:0000313" key="7">
    <source>
        <dbReference type="Proteomes" id="UP000035763"/>
    </source>
</evidence>
<dbReference type="PROSITE" id="PS51194">
    <property type="entry name" value="HELICASE_CTER"/>
    <property type="match status" value="1"/>
</dbReference>
<evidence type="ECO:0000259" key="4">
    <source>
        <dbReference type="PROSITE" id="PS51192"/>
    </source>
</evidence>
<gene>
    <name evidence="6" type="ORF">BN11_1030003</name>
</gene>
<comment type="caution">
    <text evidence="6">The sequence shown here is derived from an EMBL/GenBank/DDBJ whole genome shotgun (WGS) entry which is preliminary data.</text>
</comment>
<evidence type="ECO:0000259" key="3">
    <source>
        <dbReference type="PROSITE" id="PS50966"/>
    </source>
</evidence>
<dbReference type="InterPro" id="IPR027417">
    <property type="entry name" value="P-loop_NTPase"/>
</dbReference>
<dbReference type="Pfam" id="PF00271">
    <property type="entry name" value="Helicase_C"/>
    <property type="match status" value="1"/>
</dbReference>
<dbReference type="SMART" id="SM00487">
    <property type="entry name" value="DEXDc"/>
    <property type="match status" value="1"/>
</dbReference>
<dbReference type="EMBL" id="CAJA01000006">
    <property type="protein sequence ID" value="CCH71673.1"/>
    <property type="molecule type" value="Genomic_DNA"/>
</dbReference>
<dbReference type="PANTHER" id="PTHR10799">
    <property type="entry name" value="SNF2/RAD54 HELICASE FAMILY"/>
    <property type="match status" value="1"/>
</dbReference>
<dbReference type="PROSITE" id="PS51192">
    <property type="entry name" value="HELICASE_ATP_BIND_1"/>
    <property type="match status" value="1"/>
</dbReference>
<dbReference type="InterPro" id="IPR001650">
    <property type="entry name" value="Helicase_C-like"/>
</dbReference>
<feature type="domain" description="Helicase C-terminal" evidence="5">
    <location>
        <begin position="927"/>
        <end position="1075"/>
    </location>
</feature>
<feature type="domain" description="SWIM-type" evidence="3">
    <location>
        <begin position="68"/>
        <end position="103"/>
    </location>
</feature>
<dbReference type="Gene3D" id="3.40.50.10810">
    <property type="entry name" value="Tandem AAA-ATPase domain"/>
    <property type="match status" value="1"/>
</dbReference>
<dbReference type="InterPro" id="IPR049730">
    <property type="entry name" value="SNF2/RAD54-like_C"/>
</dbReference>
<proteinExistence type="predicted"/>
<dbReference type="OrthoDB" id="9760715at2"/>
<dbReference type="InterPro" id="IPR000330">
    <property type="entry name" value="SNF2_N"/>
</dbReference>
<keyword evidence="1" id="KW-0378">Hydrolase</keyword>
<dbReference type="STRING" id="1193182.BN11_1030003"/>
<dbReference type="InterPro" id="IPR007527">
    <property type="entry name" value="Znf_SWIM"/>
</dbReference>
<dbReference type="GO" id="GO:0016787">
    <property type="term" value="F:hydrolase activity"/>
    <property type="evidence" value="ECO:0007669"/>
    <property type="project" value="UniProtKB-KW"/>
</dbReference>
<dbReference type="AlphaFoldDB" id="W6JS32"/>
<evidence type="ECO:0000256" key="2">
    <source>
        <dbReference type="PROSITE-ProRule" id="PRU00325"/>
    </source>
</evidence>
<accession>W6JS32</accession>
<dbReference type="SUPFAM" id="SSF52540">
    <property type="entry name" value="P-loop containing nucleoside triphosphate hydrolases"/>
    <property type="match status" value="2"/>
</dbReference>
<dbReference type="Proteomes" id="UP000035763">
    <property type="component" value="Unassembled WGS sequence"/>
</dbReference>
<keyword evidence="7" id="KW-1185">Reference proteome</keyword>
<keyword evidence="2" id="KW-0862">Zinc</keyword>
<feature type="domain" description="Helicase ATP-binding" evidence="4">
    <location>
        <begin position="641"/>
        <end position="804"/>
    </location>
</feature>
<dbReference type="PROSITE" id="PS50966">
    <property type="entry name" value="ZF_SWIM"/>
    <property type="match status" value="1"/>
</dbReference>
<dbReference type="InterPro" id="IPR038718">
    <property type="entry name" value="SNF2-like_sf"/>
</dbReference>
<dbReference type="GO" id="GO:0005524">
    <property type="term" value="F:ATP binding"/>
    <property type="evidence" value="ECO:0007669"/>
    <property type="project" value="InterPro"/>
</dbReference>
<dbReference type="CDD" id="cd18012">
    <property type="entry name" value="DEXQc_arch_SWI2_SNF2"/>
    <property type="match status" value="1"/>
</dbReference>
<keyword evidence="2" id="KW-0863">Zinc-finger</keyword>
<sequence length="1093" mass="120365">MMDSLAGADWLGELTDEAIRARVDAGGFARGQQYAASGMVLSLTTADRGRMILAEVEGSRSRPYQTLITVAPTGRNAAAWTSRCSCPVQMNCKHSVAVLLVARQRYREAGGHDTTQAPWEATLRKLIEERTEVIDTAPGLGLIVDPLPVASNYRTMMGPPRIAIRVTRRTKTGSWARNFTWTEISSPHSRMPMNRRHAAALKAIHDLHRLTGGRDGYFYSQGEIYLGSLGSRVWPLLKAAVEAGVELVGGGNVVGDVSLAPEPARIVLDVTRDDAEIVLTTSVDTATALGEVRAINVLGDPAHGLAVTTRDGLVLLGLEQELDENLVELLVHQRQLRIPGSDTERFVNLYLPRLRDHARVTSHDDSVSIPEQPRPLLRVRVGQPMPTHIELRFDIAYAAPNGELVTADDGVALPRDRTREQSLLDGLEVLEQIPGARTRRGTAYSGYWDLANRLVLHGMPAVRFMSDVLPALEFEPDVHVVVEDGLTAFEEAVERPVIDVSLSDSEDGRTDWFDLRLAVSVGQESVPLEQLLRALAAGDEALLLDSGTWFRLDDPALDSLRNLIAEARQLVEPGAPLQLTRYHVGLWDELTEIGLTNVDSAAWTESVERLGRLADEAPPPPPDGLQATLRPYQLDGYAWLTALWEAQLGGILADDMGLGKTVQTLALLEKTRAAGDLGDPVLVVAPTSMLGVWASEAARFAPGLRVVVLGETTKRRVTTVAEAVAGADLVVTSYAVARIDGEEFTAAPWRGLILDEAQFVKNHQAKTHHVLRDIRAPFRLAMTGTPLENSLMDLWSLLALVAPGLYPRADRFSEHYRKPIENGNSPEMLDRLRRRIRPLMLRRTKELVAKDLPEKQEQSLVVELGPAHRRLYDKYLQRERQRVLGLLDDPVGNRVAILAALTRLRQLALDPALVDPEKYADGPPPAKVEALIEQLRELAVEGHRALVFSQFTSFLHLVQDHLTEAGISTEYLDGATRNRAQVIDRFKTGDATAFLISLKAGGVGLTLTEADYVFVLDPWWNPAAEAQAIDRAHRIGQTKMVMVYRLISAGTIEEKVVELQRRKRDLFDRVVDEGGAMSGQITADDIRALLESD</sequence>
<dbReference type="Pfam" id="PF00176">
    <property type="entry name" value="SNF2-rel_dom"/>
    <property type="match status" value="1"/>
</dbReference>
<reference evidence="6 7" key="1">
    <citation type="journal article" date="2013" name="ISME J.">
        <title>A metabolic model for members of the genus Tetrasphaera involved in enhanced biological phosphorus removal.</title>
        <authorList>
            <person name="Kristiansen R."/>
            <person name="Nguyen H.T.T."/>
            <person name="Saunders A.M."/>
            <person name="Nielsen J.L."/>
            <person name="Wimmer R."/>
            <person name="Le V.Q."/>
            <person name="McIlroy S.J."/>
            <person name="Petrovski S."/>
            <person name="Seviour R.J."/>
            <person name="Calteau A."/>
            <person name="Nielsen K.L."/>
            <person name="Nielsen P.H."/>
        </authorList>
    </citation>
    <scope>NUCLEOTIDE SEQUENCE [LARGE SCALE GENOMIC DNA]</scope>
    <source>
        <strain evidence="6 7">Ben110</strain>
    </source>
</reference>
<name>W6JS32_9MICO</name>
<keyword evidence="2" id="KW-0479">Metal-binding</keyword>
<dbReference type="InterPro" id="IPR014001">
    <property type="entry name" value="Helicase_ATP-bd"/>
</dbReference>
<dbReference type="GO" id="GO:0008270">
    <property type="term" value="F:zinc ion binding"/>
    <property type="evidence" value="ECO:0007669"/>
    <property type="project" value="UniProtKB-KW"/>
</dbReference>
<dbReference type="SMART" id="SM00490">
    <property type="entry name" value="HELICc"/>
    <property type="match status" value="1"/>
</dbReference>